<name>A0A9N9GWR2_9GLOM</name>
<proteinExistence type="predicted"/>
<dbReference type="OrthoDB" id="2431961at2759"/>
<dbReference type="AlphaFoldDB" id="A0A9N9GWR2"/>
<evidence type="ECO:0000313" key="2">
    <source>
        <dbReference type="Proteomes" id="UP000789706"/>
    </source>
</evidence>
<organism evidence="1 2">
    <name type="scientific">Diversispora eburnea</name>
    <dbReference type="NCBI Taxonomy" id="1213867"/>
    <lineage>
        <taxon>Eukaryota</taxon>
        <taxon>Fungi</taxon>
        <taxon>Fungi incertae sedis</taxon>
        <taxon>Mucoromycota</taxon>
        <taxon>Glomeromycotina</taxon>
        <taxon>Glomeromycetes</taxon>
        <taxon>Diversisporales</taxon>
        <taxon>Diversisporaceae</taxon>
        <taxon>Diversispora</taxon>
    </lineage>
</organism>
<accession>A0A9N9GWR2</accession>
<sequence length="159" mass="17997">VSGPLSPSPHDHAVGDTKKSLHTDILNLIVILLDHLQVPIKNASEVKVYSLQVIEYRITLYSLNILNDGTFLTSELYSTLLPFSFDAISKYKGIFYLMTIFHEEVARQISIMKNLDLAIDYDGGNGNTVRDVLRIPKSLKDILPDMRNNDKSNHSQFYT</sequence>
<gene>
    <name evidence="1" type="ORF">DEBURN_LOCUS11125</name>
</gene>
<keyword evidence="2" id="KW-1185">Reference proteome</keyword>
<comment type="caution">
    <text evidence="1">The sequence shown here is derived from an EMBL/GenBank/DDBJ whole genome shotgun (WGS) entry which is preliminary data.</text>
</comment>
<reference evidence="1" key="1">
    <citation type="submission" date="2021-06" db="EMBL/GenBank/DDBJ databases">
        <authorList>
            <person name="Kallberg Y."/>
            <person name="Tangrot J."/>
            <person name="Rosling A."/>
        </authorList>
    </citation>
    <scope>NUCLEOTIDE SEQUENCE</scope>
    <source>
        <strain evidence="1">AZ414A</strain>
    </source>
</reference>
<dbReference type="EMBL" id="CAJVPK010004849">
    <property type="protein sequence ID" value="CAG8639966.1"/>
    <property type="molecule type" value="Genomic_DNA"/>
</dbReference>
<feature type="non-terminal residue" evidence="1">
    <location>
        <position position="1"/>
    </location>
</feature>
<evidence type="ECO:0000313" key="1">
    <source>
        <dbReference type="EMBL" id="CAG8639966.1"/>
    </source>
</evidence>
<protein>
    <submittedName>
        <fullName evidence="1">11684_t:CDS:1</fullName>
    </submittedName>
</protein>
<dbReference type="Proteomes" id="UP000789706">
    <property type="component" value="Unassembled WGS sequence"/>
</dbReference>